<organism evidence="5 6">
    <name type="scientific">Actinospica acidithermotolerans</name>
    <dbReference type="NCBI Taxonomy" id="2828514"/>
    <lineage>
        <taxon>Bacteria</taxon>
        <taxon>Bacillati</taxon>
        <taxon>Actinomycetota</taxon>
        <taxon>Actinomycetes</taxon>
        <taxon>Catenulisporales</taxon>
        <taxon>Actinospicaceae</taxon>
        <taxon>Actinospica</taxon>
    </lineage>
</organism>
<dbReference type="Gene3D" id="1.10.10.10">
    <property type="entry name" value="Winged helix-like DNA-binding domain superfamily/Winged helix DNA-binding domain"/>
    <property type="match status" value="1"/>
</dbReference>
<evidence type="ECO:0000256" key="2">
    <source>
        <dbReference type="ARBA" id="ARBA00023125"/>
    </source>
</evidence>
<dbReference type="InterPro" id="IPR011663">
    <property type="entry name" value="UTRA"/>
</dbReference>
<dbReference type="AlphaFoldDB" id="A0A941EMS3"/>
<gene>
    <name evidence="5" type="ORF">KDK95_29065</name>
</gene>
<accession>A0A941EMS3</accession>
<dbReference type="PROSITE" id="PS50949">
    <property type="entry name" value="HTH_GNTR"/>
    <property type="match status" value="1"/>
</dbReference>
<evidence type="ECO:0000256" key="3">
    <source>
        <dbReference type="ARBA" id="ARBA00023163"/>
    </source>
</evidence>
<dbReference type="InterPro" id="IPR036388">
    <property type="entry name" value="WH-like_DNA-bd_sf"/>
</dbReference>
<dbReference type="GO" id="GO:0045892">
    <property type="term" value="P:negative regulation of DNA-templated transcription"/>
    <property type="evidence" value="ECO:0007669"/>
    <property type="project" value="TreeGrafter"/>
</dbReference>
<dbReference type="GO" id="GO:0003700">
    <property type="term" value="F:DNA-binding transcription factor activity"/>
    <property type="evidence" value="ECO:0007669"/>
    <property type="project" value="InterPro"/>
</dbReference>
<proteinExistence type="predicted"/>
<dbReference type="SUPFAM" id="SSF46785">
    <property type="entry name" value="Winged helix' DNA-binding domain"/>
    <property type="match status" value="1"/>
</dbReference>
<dbReference type="InterPro" id="IPR028978">
    <property type="entry name" value="Chorismate_lyase_/UTRA_dom_sf"/>
</dbReference>
<dbReference type="SMART" id="SM00345">
    <property type="entry name" value="HTH_GNTR"/>
    <property type="match status" value="1"/>
</dbReference>
<evidence type="ECO:0000256" key="1">
    <source>
        <dbReference type="ARBA" id="ARBA00023015"/>
    </source>
</evidence>
<dbReference type="SUPFAM" id="SSF64288">
    <property type="entry name" value="Chorismate lyase-like"/>
    <property type="match status" value="1"/>
</dbReference>
<evidence type="ECO:0000313" key="5">
    <source>
        <dbReference type="EMBL" id="MBR7830389.1"/>
    </source>
</evidence>
<dbReference type="GO" id="GO:0003677">
    <property type="term" value="F:DNA binding"/>
    <property type="evidence" value="ECO:0007669"/>
    <property type="project" value="UniProtKB-KW"/>
</dbReference>
<keyword evidence="6" id="KW-1185">Reference proteome</keyword>
<evidence type="ECO:0000313" key="6">
    <source>
        <dbReference type="Proteomes" id="UP000676325"/>
    </source>
</evidence>
<keyword evidence="1" id="KW-0805">Transcription regulation</keyword>
<dbReference type="PRINTS" id="PR00035">
    <property type="entry name" value="HTHGNTR"/>
</dbReference>
<dbReference type="InterPro" id="IPR050679">
    <property type="entry name" value="Bact_HTH_transcr_reg"/>
</dbReference>
<reference evidence="5" key="1">
    <citation type="submission" date="2021-04" db="EMBL/GenBank/DDBJ databases">
        <title>Genome based classification of Actinospica acidithermotolerans sp. nov., an actinobacterium isolated from an Indonesian hot spring.</title>
        <authorList>
            <person name="Kusuma A.B."/>
            <person name="Putra K.E."/>
            <person name="Nafisah S."/>
            <person name="Loh J."/>
            <person name="Nouioui I."/>
            <person name="Goodfellow M."/>
        </authorList>
    </citation>
    <scope>NUCLEOTIDE SEQUENCE</scope>
    <source>
        <strain evidence="5">MGRD01-02</strain>
    </source>
</reference>
<keyword evidence="2" id="KW-0238">DNA-binding</keyword>
<feature type="domain" description="HTH gntR-type" evidence="4">
    <location>
        <begin position="2"/>
        <end position="71"/>
    </location>
</feature>
<keyword evidence="3" id="KW-0804">Transcription</keyword>
<comment type="caution">
    <text evidence="5">The sequence shown here is derived from an EMBL/GenBank/DDBJ whole genome shotgun (WGS) entry which is preliminary data.</text>
</comment>
<sequence length="255" mass="27721">MAARYQQIAQELREAIRQGEYAIGTLLPSEGELAARYAVSRGTVRQAVAALEQDGSVAARQGARRVVLGEVPTHSFAEMQSFSMWATSRGHRPGADVLSVEVGAARQEEADRLRVNVGEDVLRLQRVRTLDDEPVMLERSFFPGLVAEHILAMDLTMGSITEQLTALGFVHAHGDHLIDAVSATTLEARLLGVRRGSPLLRQRWLASSPTGQPLAWSEDSYRHDAVIISVRNSMSANTLARLSGRDTTSGSPARG</sequence>
<dbReference type="Proteomes" id="UP000676325">
    <property type="component" value="Unassembled WGS sequence"/>
</dbReference>
<dbReference type="Pfam" id="PF07702">
    <property type="entry name" value="UTRA"/>
    <property type="match status" value="1"/>
</dbReference>
<dbReference type="EMBL" id="JAGSOH010000129">
    <property type="protein sequence ID" value="MBR7830389.1"/>
    <property type="molecule type" value="Genomic_DNA"/>
</dbReference>
<dbReference type="InterPro" id="IPR036390">
    <property type="entry name" value="WH_DNA-bd_sf"/>
</dbReference>
<dbReference type="InterPro" id="IPR000524">
    <property type="entry name" value="Tscrpt_reg_HTH_GntR"/>
</dbReference>
<evidence type="ECO:0000259" key="4">
    <source>
        <dbReference type="PROSITE" id="PS50949"/>
    </source>
</evidence>
<dbReference type="PANTHER" id="PTHR44846:SF1">
    <property type="entry name" value="MANNOSYL-D-GLYCERATE TRANSPORT_METABOLISM SYSTEM REPRESSOR MNGR-RELATED"/>
    <property type="match status" value="1"/>
</dbReference>
<dbReference type="Pfam" id="PF00392">
    <property type="entry name" value="GntR"/>
    <property type="match status" value="1"/>
</dbReference>
<protein>
    <submittedName>
        <fullName evidence="5">GntR family transcriptional regulator</fullName>
    </submittedName>
</protein>
<dbReference type="RefSeq" id="WP_212521515.1">
    <property type="nucleotide sequence ID" value="NZ_JAGSOH010000129.1"/>
</dbReference>
<dbReference type="SMART" id="SM00866">
    <property type="entry name" value="UTRA"/>
    <property type="match status" value="1"/>
</dbReference>
<name>A0A941EMS3_9ACTN</name>
<dbReference type="PANTHER" id="PTHR44846">
    <property type="entry name" value="MANNOSYL-D-GLYCERATE TRANSPORT/METABOLISM SYSTEM REPRESSOR MNGR-RELATED"/>
    <property type="match status" value="1"/>
</dbReference>
<dbReference type="Gene3D" id="3.40.1410.10">
    <property type="entry name" value="Chorismate lyase-like"/>
    <property type="match status" value="1"/>
</dbReference>
<dbReference type="CDD" id="cd07377">
    <property type="entry name" value="WHTH_GntR"/>
    <property type="match status" value="1"/>
</dbReference>